<dbReference type="PANTHER" id="PTHR32410">
    <property type="entry name" value="CYSTEINE/HISTIDINE-RICH C1 DOMAIN FAMILY PROTEIN"/>
    <property type="match status" value="1"/>
</dbReference>
<feature type="region of interest" description="Disordered" evidence="4">
    <location>
        <begin position="1"/>
        <end position="24"/>
    </location>
</feature>
<dbReference type="InterPro" id="IPR004146">
    <property type="entry name" value="DC1"/>
</dbReference>
<dbReference type="Gene3D" id="2.60.40.150">
    <property type="entry name" value="C2 domain"/>
    <property type="match status" value="1"/>
</dbReference>
<dbReference type="SUPFAM" id="SSF57889">
    <property type="entry name" value="Cysteine-rich domain"/>
    <property type="match status" value="4"/>
</dbReference>
<dbReference type="InterPro" id="IPR053192">
    <property type="entry name" value="Vacuole_Formation_Reg"/>
</dbReference>
<sequence length="762" mass="87164">MTDRSSDDDFTVEETKSHLDEGKIGKYKPTKNLVAKDVSGSCCDPYAEVWVGKCKGTTHHFDKSSNPEWKVKDKDAKKDDFMGCVLYNLFAVPKRALPDSPVAPRWYRLENKKGKKLKGEVMLAVWRGQKREGVQQMHFVWPSMEESGSEQKQWSTVLLQRGMSYTCEVFDPCTYITIGVFDNSHLQSGDRDGEAIASRMGKVRINVANLEIDRVYTSSYPLLVLHPSGVKEGSCVLCGRNDTLGLCYNCVRCEFVIHGNCAIASVEDRLIYHPSHQHPLVAILKPLLSECSACSKEHKGTFYLCTTCIGVFIHSDCAFLPNKIMIQNATNDIFSHPHPLILSYSFPKKDQRDQYYPRCRVCKSGYHRNANTWIYKCEKCRYYAHIPCATSRGTENRLLIKNYDDSDYPDLLHLPFPDESYSIQKHVFSKLVEHGRSEADDQGNIKHNFHPHPLILVRTVSNDITSTSTSTKTAVISCHNPMKKVQLLCSACVRPVTNVPFYKCVNDDCNFFLHDWCTQLPTRVDKYPGHPGHTLILHSNAPNKFLSVFRCAVCGLECNGFVYSCVECRYYHIDVTCSFIPLNITHEAHSGHLLSTYFIKRDPRAKCLMCQVYVYSWDKCTFACDTCEAHLHVKCVITFVKFARTNSIQSERCFYHCHECAWSIHTACAPHILQSETSTSYYYPPYGPYEFVNIKFGGIHKFRDLHPDHPLSFVQGIPTDAPCTQQCGYKVEYRPILKCQKCKFVIHFYCCERKWRNGEVIV</sequence>
<keyword evidence="1" id="KW-0479">Metal-binding</keyword>
<dbReference type="Pfam" id="PF03107">
    <property type="entry name" value="C1_2"/>
    <property type="match status" value="3"/>
</dbReference>
<proteinExistence type="predicted"/>
<evidence type="ECO:0000256" key="3">
    <source>
        <dbReference type="ARBA" id="ARBA00022833"/>
    </source>
</evidence>
<dbReference type="InterPro" id="IPR046349">
    <property type="entry name" value="C1-like_sf"/>
</dbReference>
<dbReference type="PROSITE" id="PS50081">
    <property type="entry name" value="ZF_DAG_PE_2"/>
    <property type="match status" value="1"/>
</dbReference>
<dbReference type="EMBL" id="PKPP01006722">
    <property type="protein sequence ID" value="PWA55563.1"/>
    <property type="molecule type" value="Genomic_DNA"/>
</dbReference>
<evidence type="ECO:0000313" key="7">
    <source>
        <dbReference type="Proteomes" id="UP000245207"/>
    </source>
</evidence>
<dbReference type="AlphaFoldDB" id="A0A2U1M2T1"/>
<dbReference type="InterPro" id="IPR000008">
    <property type="entry name" value="C2_dom"/>
</dbReference>
<reference evidence="6 7" key="1">
    <citation type="journal article" date="2018" name="Mol. Plant">
        <title>The genome of Artemisia annua provides insight into the evolution of Asteraceae family and artemisinin biosynthesis.</title>
        <authorList>
            <person name="Shen Q."/>
            <person name="Zhang L."/>
            <person name="Liao Z."/>
            <person name="Wang S."/>
            <person name="Yan T."/>
            <person name="Shi P."/>
            <person name="Liu M."/>
            <person name="Fu X."/>
            <person name="Pan Q."/>
            <person name="Wang Y."/>
            <person name="Lv Z."/>
            <person name="Lu X."/>
            <person name="Zhang F."/>
            <person name="Jiang W."/>
            <person name="Ma Y."/>
            <person name="Chen M."/>
            <person name="Hao X."/>
            <person name="Li L."/>
            <person name="Tang Y."/>
            <person name="Lv G."/>
            <person name="Zhou Y."/>
            <person name="Sun X."/>
            <person name="Brodelius P.E."/>
            <person name="Rose J.K.C."/>
            <person name="Tang K."/>
        </authorList>
    </citation>
    <scope>NUCLEOTIDE SEQUENCE [LARGE SCALE GENOMIC DNA]</scope>
    <source>
        <strain evidence="7">cv. Huhao1</strain>
        <tissue evidence="6">Leaf</tissue>
    </source>
</reference>
<dbReference type="SUPFAM" id="SSF49562">
    <property type="entry name" value="C2 domain (Calcium/lipid-binding domain, CaLB)"/>
    <property type="match status" value="1"/>
</dbReference>
<keyword evidence="7" id="KW-1185">Reference proteome</keyword>
<evidence type="ECO:0000259" key="5">
    <source>
        <dbReference type="PROSITE" id="PS50081"/>
    </source>
</evidence>
<evidence type="ECO:0000313" key="6">
    <source>
        <dbReference type="EMBL" id="PWA55563.1"/>
    </source>
</evidence>
<evidence type="ECO:0000256" key="1">
    <source>
        <dbReference type="ARBA" id="ARBA00022723"/>
    </source>
</evidence>
<evidence type="ECO:0000256" key="2">
    <source>
        <dbReference type="ARBA" id="ARBA00022737"/>
    </source>
</evidence>
<feature type="domain" description="Phorbol-ester/DAG-type" evidence="5">
    <location>
        <begin position="591"/>
        <end position="643"/>
    </location>
</feature>
<dbReference type="Proteomes" id="UP000245207">
    <property type="component" value="Unassembled WGS sequence"/>
</dbReference>
<gene>
    <name evidence="6" type="ORF">CTI12_AA383140</name>
</gene>
<dbReference type="PANTHER" id="PTHR32410:SF161">
    <property type="entry name" value="DC1, ZINC FINGER, RING_FYVE_PHD-TYPE-RELATED"/>
    <property type="match status" value="1"/>
</dbReference>
<name>A0A2U1M2T1_ARTAN</name>
<keyword evidence="2" id="KW-0677">Repeat</keyword>
<dbReference type="OrthoDB" id="938199at2759"/>
<dbReference type="InterPro" id="IPR035892">
    <property type="entry name" value="C2_domain_sf"/>
</dbReference>
<dbReference type="InterPro" id="IPR002219">
    <property type="entry name" value="PKC_DAG/PE"/>
</dbReference>
<evidence type="ECO:0000256" key="4">
    <source>
        <dbReference type="SAM" id="MobiDB-lite"/>
    </source>
</evidence>
<dbReference type="STRING" id="35608.A0A2U1M2T1"/>
<comment type="caution">
    <text evidence="6">The sequence shown here is derived from an EMBL/GenBank/DDBJ whole genome shotgun (WGS) entry which is preliminary data.</text>
</comment>
<dbReference type="GO" id="GO:0046872">
    <property type="term" value="F:metal ion binding"/>
    <property type="evidence" value="ECO:0007669"/>
    <property type="project" value="UniProtKB-KW"/>
</dbReference>
<protein>
    <submittedName>
        <fullName evidence="6">Zinc finger, PHD-type</fullName>
    </submittedName>
</protein>
<organism evidence="6 7">
    <name type="scientific">Artemisia annua</name>
    <name type="common">Sweet wormwood</name>
    <dbReference type="NCBI Taxonomy" id="35608"/>
    <lineage>
        <taxon>Eukaryota</taxon>
        <taxon>Viridiplantae</taxon>
        <taxon>Streptophyta</taxon>
        <taxon>Embryophyta</taxon>
        <taxon>Tracheophyta</taxon>
        <taxon>Spermatophyta</taxon>
        <taxon>Magnoliopsida</taxon>
        <taxon>eudicotyledons</taxon>
        <taxon>Gunneridae</taxon>
        <taxon>Pentapetalae</taxon>
        <taxon>asterids</taxon>
        <taxon>campanulids</taxon>
        <taxon>Asterales</taxon>
        <taxon>Asteraceae</taxon>
        <taxon>Asteroideae</taxon>
        <taxon>Anthemideae</taxon>
        <taxon>Artemisiinae</taxon>
        <taxon>Artemisia</taxon>
    </lineage>
</organism>
<accession>A0A2U1M2T1</accession>
<dbReference type="Pfam" id="PF00168">
    <property type="entry name" value="C2"/>
    <property type="match status" value="1"/>
</dbReference>
<keyword evidence="3" id="KW-0862">Zinc</keyword>